<reference evidence="1 2" key="1">
    <citation type="submission" date="2024-05" db="EMBL/GenBank/DDBJ databases">
        <authorList>
            <person name="De Oliveira J.P."/>
            <person name="Noriler S.A."/>
            <person name="De Oliveira A.G."/>
            <person name="Sipoli D.S."/>
        </authorList>
    </citation>
    <scope>NUCLEOTIDE SEQUENCE [LARGE SCALE GENOMIC DNA]</scope>
    <source>
        <strain evidence="1 2">LABIM189</strain>
    </source>
</reference>
<protein>
    <submittedName>
        <fullName evidence="1">Uncharacterized protein</fullName>
    </submittedName>
</protein>
<dbReference type="RefSeq" id="WP_347370202.1">
    <property type="nucleotide sequence ID" value="NZ_JBDOJC010000001.1"/>
</dbReference>
<evidence type="ECO:0000313" key="1">
    <source>
        <dbReference type="EMBL" id="MEO2216841.1"/>
    </source>
</evidence>
<name>A0ABV0F9T0_9NEIS</name>
<organism evidence="1 2">
    <name type="scientific">Chromobacterium vaccinii</name>
    <dbReference type="NCBI Taxonomy" id="1108595"/>
    <lineage>
        <taxon>Bacteria</taxon>
        <taxon>Pseudomonadati</taxon>
        <taxon>Pseudomonadota</taxon>
        <taxon>Betaproteobacteria</taxon>
        <taxon>Neisseriales</taxon>
        <taxon>Chromobacteriaceae</taxon>
        <taxon>Chromobacterium</taxon>
    </lineage>
</organism>
<accession>A0ABV0F9T0</accession>
<gene>
    <name evidence="1" type="ORF">ABGV49_07245</name>
</gene>
<evidence type="ECO:0000313" key="2">
    <source>
        <dbReference type="Proteomes" id="UP001455709"/>
    </source>
</evidence>
<sequence>MKVSSHFLLTGAAILTLLGFAGHAYLILPVAFPIALVGLPAATASRSPT</sequence>
<comment type="caution">
    <text evidence="1">The sequence shown here is derived from an EMBL/GenBank/DDBJ whole genome shotgun (WGS) entry which is preliminary data.</text>
</comment>
<proteinExistence type="predicted"/>
<keyword evidence="2" id="KW-1185">Reference proteome</keyword>
<dbReference type="Proteomes" id="UP001455709">
    <property type="component" value="Unassembled WGS sequence"/>
</dbReference>
<dbReference type="EMBL" id="JBDOJC010000001">
    <property type="protein sequence ID" value="MEO2216841.1"/>
    <property type="molecule type" value="Genomic_DNA"/>
</dbReference>